<dbReference type="PANTHER" id="PTHR12905:SF18">
    <property type="entry name" value="ESTER HYDROLASE, PUTATIVE (AFU_ORTHOLOGUE AFUA_4G03130)-RELATED"/>
    <property type="match status" value="1"/>
</dbReference>
<dbReference type="GO" id="GO:0016787">
    <property type="term" value="F:hydrolase activity"/>
    <property type="evidence" value="ECO:0007669"/>
    <property type="project" value="InterPro"/>
</dbReference>
<dbReference type="HOGENOM" id="CLU_041441_3_0_1"/>
<dbReference type="EMBL" id="KI912111">
    <property type="protein sequence ID" value="ETS83010.1"/>
    <property type="molecule type" value="Genomic_DNA"/>
</dbReference>
<dbReference type="AlphaFoldDB" id="W3XAC6"/>
<accession>W3XAC6</accession>
<protein>
    <recommendedName>
        <fullName evidence="1">Calcineurin-like phosphoesterase domain-containing protein</fullName>
    </recommendedName>
</protein>
<evidence type="ECO:0000259" key="1">
    <source>
        <dbReference type="Pfam" id="PF00149"/>
    </source>
</evidence>
<keyword evidence="3" id="KW-1185">Reference proteome</keyword>
<dbReference type="SUPFAM" id="SSF56300">
    <property type="entry name" value="Metallo-dependent phosphatases"/>
    <property type="match status" value="1"/>
</dbReference>
<dbReference type="InterPro" id="IPR051693">
    <property type="entry name" value="UPF0046_metallophosphoest"/>
</dbReference>
<dbReference type="RefSeq" id="XP_007831658.1">
    <property type="nucleotide sequence ID" value="XM_007833467.1"/>
</dbReference>
<dbReference type="eggNOG" id="KOG3947">
    <property type="taxonomic scope" value="Eukaryota"/>
</dbReference>
<dbReference type="CDD" id="cd07379">
    <property type="entry name" value="MPP_239FB"/>
    <property type="match status" value="1"/>
</dbReference>
<evidence type="ECO:0000313" key="3">
    <source>
        <dbReference type="Proteomes" id="UP000030651"/>
    </source>
</evidence>
<gene>
    <name evidence="2" type="ORF">PFICI_04886</name>
</gene>
<evidence type="ECO:0000313" key="2">
    <source>
        <dbReference type="EMBL" id="ETS83010.1"/>
    </source>
</evidence>
<dbReference type="KEGG" id="pfy:PFICI_04886"/>
<organism evidence="2 3">
    <name type="scientific">Pestalotiopsis fici (strain W106-1 / CGMCC3.15140)</name>
    <dbReference type="NCBI Taxonomy" id="1229662"/>
    <lineage>
        <taxon>Eukaryota</taxon>
        <taxon>Fungi</taxon>
        <taxon>Dikarya</taxon>
        <taxon>Ascomycota</taxon>
        <taxon>Pezizomycotina</taxon>
        <taxon>Sordariomycetes</taxon>
        <taxon>Xylariomycetidae</taxon>
        <taxon>Amphisphaeriales</taxon>
        <taxon>Sporocadaceae</taxon>
        <taxon>Pestalotiopsis</taxon>
    </lineage>
</organism>
<dbReference type="Pfam" id="PF00149">
    <property type="entry name" value="Metallophos"/>
    <property type="match status" value="1"/>
</dbReference>
<feature type="domain" description="Calcineurin-like phosphoesterase" evidence="1">
    <location>
        <begin position="58"/>
        <end position="240"/>
    </location>
</feature>
<dbReference type="InParanoid" id="W3XAC6"/>
<dbReference type="InterPro" id="IPR004843">
    <property type="entry name" value="Calcineurin-like_PHP"/>
</dbReference>
<dbReference type="InterPro" id="IPR029052">
    <property type="entry name" value="Metallo-depent_PP-like"/>
</dbReference>
<dbReference type="GeneID" id="19269899"/>
<dbReference type="OrthoDB" id="630188at2759"/>
<reference evidence="3" key="1">
    <citation type="journal article" date="2015" name="BMC Genomics">
        <title>Genomic and transcriptomic analysis of the endophytic fungus Pestalotiopsis fici reveals its lifestyle and high potential for synthesis of natural products.</title>
        <authorList>
            <person name="Wang X."/>
            <person name="Zhang X."/>
            <person name="Liu L."/>
            <person name="Xiang M."/>
            <person name="Wang W."/>
            <person name="Sun X."/>
            <person name="Che Y."/>
            <person name="Guo L."/>
            <person name="Liu G."/>
            <person name="Guo L."/>
            <person name="Wang C."/>
            <person name="Yin W.B."/>
            <person name="Stadler M."/>
            <person name="Zhang X."/>
            <person name="Liu X."/>
        </authorList>
    </citation>
    <scope>NUCLEOTIDE SEQUENCE [LARGE SCALE GENOMIC DNA]</scope>
    <source>
        <strain evidence="3">W106-1 / CGMCC3.15140</strain>
    </source>
</reference>
<dbReference type="OMA" id="PHHDAWS"/>
<dbReference type="Gene3D" id="3.60.21.10">
    <property type="match status" value="1"/>
</dbReference>
<dbReference type="Proteomes" id="UP000030651">
    <property type="component" value="Unassembled WGS sequence"/>
</dbReference>
<name>W3XAC6_PESFW</name>
<dbReference type="PANTHER" id="PTHR12905">
    <property type="entry name" value="METALLOPHOSPHOESTERASE"/>
    <property type="match status" value="1"/>
</dbReference>
<sequence>MGLFQKVGLRRSNKWESLTILDHLLNSPLEAIALCIYWLVTSVRGSPLRPPRNKRPVRVVCLSDTHDGIVDNVPEGDLLIHAGDLTNNGTATAIQKQIDWLATLGHEHKVLIGGNHDCHLDETWRFRNSKASLDLKGIELLDTGITEDNTEPLVLEFDGERRITIWGSSRLPRCGADRNNAFMYDAGSDTWNNAIPRGTEILVTHTPPAYHLDLGLGCPNLLKEIWRVQPKLHVFGHVHCGRGVQPVYWDDCQRVYERLCARQPWLITKLPFEVVAVLPRALIDLVPSYRWIDITKVMFYGFTSLVWYFLMQGGRTTGHEGLMVNAACQDRNTGRLTKKAPFVIDI</sequence>
<proteinExistence type="predicted"/>